<dbReference type="EMBL" id="CP022295">
    <property type="protein sequence ID" value="QSR25559.1"/>
    <property type="molecule type" value="Genomic_DNA"/>
</dbReference>
<evidence type="ECO:0008006" key="3">
    <source>
        <dbReference type="Google" id="ProtNLM"/>
    </source>
</evidence>
<evidence type="ECO:0000313" key="2">
    <source>
        <dbReference type="Proteomes" id="UP000662818"/>
    </source>
</evidence>
<keyword evidence="2" id="KW-1185">Reference proteome</keyword>
<accession>A0ABX7PI34</accession>
<evidence type="ECO:0000313" key="1">
    <source>
        <dbReference type="EMBL" id="QSR25559.1"/>
    </source>
</evidence>
<organism evidence="1 2">
    <name type="scientific">Nocardioides aromaticivorans</name>
    <dbReference type="NCBI Taxonomy" id="200618"/>
    <lineage>
        <taxon>Bacteria</taxon>
        <taxon>Bacillati</taxon>
        <taxon>Actinomycetota</taxon>
        <taxon>Actinomycetes</taxon>
        <taxon>Propionibacteriales</taxon>
        <taxon>Nocardioidaceae</taxon>
        <taxon>Nocardioides</taxon>
    </lineage>
</organism>
<name>A0ABX7PI34_9ACTN</name>
<dbReference type="RefSeq" id="WP_207009812.1">
    <property type="nucleotide sequence ID" value="NZ_CP022295.1"/>
</dbReference>
<reference evidence="1 2" key="1">
    <citation type="submission" date="2017-06" db="EMBL/GenBank/DDBJ databases">
        <title>Complete Genome Sequence of the Soil Carbazole-Degrading Bacterium Nocardioides aromaticivorans IC177.</title>
        <authorList>
            <person name="Vejarano F."/>
            <person name="Suzuki-Minakuchi C."/>
            <person name="Ohtsubo Y."/>
            <person name="Tsuda M."/>
            <person name="Okada K."/>
            <person name="Nojiri H."/>
        </authorList>
    </citation>
    <scope>NUCLEOTIDE SEQUENCE [LARGE SCALE GENOMIC DNA]</scope>
    <source>
        <strain evidence="1 2">IC177</strain>
    </source>
</reference>
<proteinExistence type="predicted"/>
<dbReference type="Proteomes" id="UP000662818">
    <property type="component" value="Chromosome"/>
</dbReference>
<gene>
    <name evidence="1" type="ORF">CFH99_07975</name>
</gene>
<sequence length="76" mass="8400">MRLTTDVELADLLGITVDDVRMKCRPGGGWPCVKPKRSVWRFTDAMVEEIIAKQTVTPARSAQVVSARSARGRRAS</sequence>
<protein>
    <recommendedName>
        <fullName evidence="3">DNA-binding protein</fullName>
    </recommendedName>
</protein>